<evidence type="ECO:0000256" key="1">
    <source>
        <dbReference type="SAM" id="MobiDB-lite"/>
    </source>
</evidence>
<feature type="region of interest" description="Disordered" evidence="1">
    <location>
        <begin position="30"/>
        <end position="58"/>
    </location>
</feature>
<comment type="caution">
    <text evidence="2">The sequence shown here is derived from an EMBL/GenBank/DDBJ whole genome shotgun (WGS) entry which is preliminary data.</text>
</comment>
<gene>
    <name evidence="2" type="ORF">DVH24_002082</name>
</gene>
<proteinExistence type="predicted"/>
<dbReference type="Proteomes" id="UP000290289">
    <property type="component" value="Chromosome 13"/>
</dbReference>
<dbReference type="AlphaFoldDB" id="A0A498I8Q4"/>
<sequence length="232" mass="25161">AFGLARIHGPSTRACSGSLASQHLTSSLRQSSLGVGKKVQEPRVGAGNQGSGRKRGGTGRAFEIFRSGRFLKYRNHGFPCPQPIEFDCHSHSVDQVSLVVCTASSPSLHHPDNTTAQATSIFLICHLSLTSLSPSRFDIPGTRLTEPSHLSSRFNYPSSQFVTSPSPSRVRRPFPSSRRMRFRSCRFTPRRSAIYSLLLPPSLSTTSSPSSFSIQLRSSAAMATVLDSSVVP</sequence>
<keyword evidence="3" id="KW-1185">Reference proteome</keyword>
<feature type="non-terminal residue" evidence="2">
    <location>
        <position position="1"/>
    </location>
</feature>
<reference evidence="2 3" key="1">
    <citation type="submission" date="2018-10" db="EMBL/GenBank/DDBJ databases">
        <title>A high-quality apple genome assembly.</title>
        <authorList>
            <person name="Hu J."/>
        </authorList>
    </citation>
    <scope>NUCLEOTIDE SEQUENCE [LARGE SCALE GENOMIC DNA]</scope>
    <source>
        <strain evidence="3">cv. HFTH1</strain>
        <tissue evidence="2">Young leaf</tissue>
    </source>
</reference>
<evidence type="ECO:0000313" key="2">
    <source>
        <dbReference type="EMBL" id="RXH78564.1"/>
    </source>
</evidence>
<accession>A0A498I8Q4</accession>
<dbReference type="EMBL" id="RDQH01000339">
    <property type="protein sequence ID" value="RXH78564.1"/>
    <property type="molecule type" value="Genomic_DNA"/>
</dbReference>
<protein>
    <submittedName>
        <fullName evidence="2">Uncharacterized protein</fullName>
    </submittedName>
</protein>
<organism evidence="2 3">
    <name type="scientific">Malus domestica</name>
    <name type="common">Apple</name>
    <name type="synonym">Pyrus malus</name>
    <dbReference type="NCBI Taxonomy" id="3750"/>
    <lineage>
        <taxon>Eukaryota</taxon>
        <taxon>Viridiplantae</taxon>
        <taxon>Streptophyta</taxon>
        <taxon>Embryophyta</taxon>
        <taxon>Tracheophyta</taxon>
        <taxon>Spermatophyta</taxon>
        <taxon>Magnoliopsida</taxon>
        <taxon>eudicotyledons</taxon>
        <taxon>Gunneridae</taxon>
        <taxon>Pentapetalae</taxon>
        <taxon>rosids</taxon>
        <taxon>fabids</taxon>
        <taxon>Rosales</taxon>
        <taxon>Rosaceae</taxon>
        <taxon>Amygdaloideae</taxon>
        <taxon>Maleae</taxon>
        <taxon>Malus</taxon>
    </lineage>
</organism>
<evidence type="ECO:0000313" key="3">
    <source>
        <dbReference type="Proteomes" id="UP000290289"/>
    </source>
</evidence>
<name>A0A498I8Q4_MALDO</name>